<sequence>MAKEKAKTKVNGKSTKPKISEMDRKLAAFCLVCPVCSHARKKQKGLAFAFVQKIEGNLCPFCRAYERVYGKKAHQPIRK</sequence>
<gene>
    <name evidence="1" type="ORF">ASZ90_005949</name>
</gene>
<organism evidence="1">
    <name type="scientific">hydrocarbon metagenome</name>
    <dbReference type="NCBI Taxonomy" id="938273"/>
    <lineage>
        <taxon>unclassified sequences</taxon>
        <taxon>metagenomes</taxon>
        <taxon>ecological metagenomes</taxon>
    </lineage>
</organism>
<protein>
    <submittedName>
        <fullName evidence="1">Uncharacterized protein</fullName>
    </submittedName>
</protein>
<proteinExistence type="predicted"/>
<comment type="caution">
    <text evidence="1">The sequence shown here is derived from an EMBL/GenBank/DDBJ whole genome shotgun (WGS) entry which is preliminary data.</text>
</comment>
<accession>A0A0W8FTH7</accession>
<reference evidence="1" key="1">
    <citation type="journal article" date="2015" name="Proc. Natl. Acad. Sci. U.S.A.">
        <title>Networks of energetic and metabolic interactions define dynamics in microbial communities.</title>
        <authorList>
            <person name="Embree M."/>
            <person name="Liu J.K."/>
            <person name="Al-Bassam M.M."/>
            <person name="Zengler K."/>
        </authorList>
    </citation>
    <scope>NUCLEOTIDE SEQUENCE</scope>
</reference>
<name>A0A0W8FTH7_9ZZZZ</name>
<dbReference type="EMBL" id="LNQE01000856">
    <property type="protein sequence ID" value="KUG24229.1"/>
    <property type="molecule type" value="Genomic_DNA"/>
</dbReference>
<dbReference type="AlphaFoldDB" id="A0A0W8FTH7"/>
<evidence type="ECO:0000313" key="1">
    <source>
        <dbReference type="EMBL" id="KUG24229.1"/>
    </source>
</evidence>